<comment type="subcellular location">
    <subcellularLocation>
        <location evidence="1">Membrane</location>
        <topology evidence="1">Multi-pass membrane protein</topology>
    </subcellularLocation>
</comment>
<dbReference type="InterPro" id="IPR024862">
    <property type="entry name" value="TRPV"/>
</dbReference>
<dbReference type="Proteomes" id="UP000247702">
    <property type="component" value="Unassembled WGS sequence"/>
</dbReference>
<feature type="domain" description="Ion transport" evidence="8">
    <location>
        <begin position="809"/>
        <end position="1073"/>
    </location>
</feature>
<feature type="region of interest" description="Disordered" evidence="6">
    <location>
        <begin position="18"/>
        <end position="43"/>
    </location>
</feature>
<evidence type="ECO:0000256" key="6">
    <source>
        <dbReference type="SAM" id="MobiDB-lite"/>
    </source>
</evidence>
<dbReference type="Pfam" id="PF00520">
    <property type="entry name" value="Ion_trans"/>
    <property type="match status" value="1"/>
</dbReference>
<evidence type="ECO:0000256" key="3">
    <source>
        <dbReference type="ARBA" id="ARBA00022737"/>
    </source>
</evidence>
<dbReference type="GO" id="GO:0098703">
    <property type="term" value="P:calcium ion import across plasma membrane"/>
    <property type="evidence" value="ECO:0007669"/>
    <property type="project" value="TreeGrafter"/>
</dbReference>
<dbReference type="InterPro" id="IPR005821">
    <property type="entry name" value="Ion_trans_dom"/>
</dbReference>
<comment type="caution">
    <text evidence="9">The sequence shown here is derived from an EMBL/GenBank/DDBJ whole genome shotgun (WGS) entry which is preliminary data.</text>
</comment>
<feature type="compositionally biased region" description="Basic and acidic residues" evidence="6">
    <location>
        <begin position="18"/>
        <end position="30"/>
    </location>
</feature>
<feature type="transmembrane region" description="Helical" evidence="7">
    <location>
        <begin position="867"/>
        <end position="887"/>
    </location>
</feature>
<feature type="transmembrane region" description="Helical" evidence="7">
    <location>
        <begin position="805"/>
        <end position="825"/>
    </location>
</feature>
<sequence>MSQMDEFSVEIDDKIDNNNDVHNVHNDKIDVGNNKPHNGKPITKIEVSPNEKYLVTYSGEDNSIVGWNVDNDEDEGLLKDCHFPFNSPIQFSLIQICVSDDKKLVYIGHEGIYDMMNYQKIKLDCGVYNNYAYCTFNLEGNLILYYNDVESAIIFFYSAQAEKTVLKCERMYKMPKNIKDYIFISISKYDKLYLLSNNSIYEWNIVTEKRTKLIVIDEEIKYKDTRISSNEDFVCLKIKNKIIIYSVELEIPIASLDINNVIQLRKFAKHPVLCFLLFPLLLPLLNDNIPSSNGYWGTIMRNRRKKFWSKLQISNNIKATNKYIFGALDADIWKIDLKEIIQNITSSYKNFNELNSDNPGELNFDEFIENSMVIKEEILYFDNDFKFDEKINMVYDHLHVLLLNSYTETIRVLSQDIDSNVLETRNVFEQNSIKWHIYNSHQEKTINLHVFKKNNDNDEWNLICTRVEKFEIARPTLLKIKLFGDSYIILITRLGPLIYHFNESDRSISLIYFYYIYLSNKEIIPHYKKVYSKSTLPLPNYESFKYNDNWVLDAKHNKEILLKYGVELLTFAIKEHKLELIDEIYKECINYFKQDLKNNRMFLSVITSTLPLLNEYYPEYILRYSLDTTMIIDSPSFRIEYPNSNLHLFSFLYPQIINITHSILWFKYNILMRRIYNNHKILFAIIIFIQFLVILLTFPVYFAIFYLLSKYNYINDISESDMFSIYFIIPDIITSKFSKRLTTPTIIFMNPFINFVTYPKDYNWLSELIWPQSSPFVKTVNRDIYKTWSGESLINFKWNNYGKHYYAIIWIGFMAFLGCFTAAATIPHIDDNIRNKLLISSIVLGVIHLSFEIRQMIYDFNKWIHDFWNLFDVIAYVLPIFTSIIWLQSSEINIISLLSFSCLFLDIKFLLFFRVFEYFGVYFAIIISVAKQIISFLVVLFIIIISFAHAFYILLIPRSQFSFDQHTNNDDPNNPWNLVTTYYQVFENGTVNPNPYIIQPPNGNTNMFVDFRTAIFAMYKFLTGDSSALSNWSYTDNPSLAIMIVLFSLLIVVYLMNLFIGLLNNAIEKDNDRVSYLVQKAEILAEIELFYLLPHQRRWYTWFPDVIYYYANVDKSREKIKEMNDKGEWKTNEFPELRKNLMEKLNIQLINETSLQNILAEIQEMKQKLQ</sequence>
<dbReference type="Gene3D" id="1.10.287.70">
    <property type="match status" value="1"/>
</dbReference>
<reference evidence="9 10" key="1">
    <citation type="submission" date="2017-11" db="EMBL/GenBank/DDBJ databases">
        <title>The genome of Rhizophagus clarus HR1 reveals common genetic basis of auxotrophy among arbuscular mycorrhizal fungi.</title>
        <authorList>
            <person name="Kobayashi Y."/>
        </authorList>
    </citation>
    <scope>NUCLEOTIDE SEQUENCE [LARGE SCALE GENOMIC DNA]</scope>
    <source>
        <strain evidence="9 10">HR1</strain>
    </source>
</reference>
<feature type="transmembrane region" description="Helical" evidence="7">
    <location>
        <begin position="894"/>
        <end position="916"/>
    </location>
</feature>
<evidence type="ECO:0000256" key="2">
    <source>
        <dbReference type="ARBA" id="ARBA00022692"/>
    </source>
</evidence>
<organism evidence="9 10">
    <name type="scientific">Rhizophagus clarus</name>
    <dbReference type="NCBI Taxonomy" id="94130"/>
    <lineage>
        <taxon>Eukaryota</taxon>
        <taxon>Fungi</taxon>
        <taxon>Fungi incertae sedis</taxon>
        <taxon>Mucoromycota</taxon>
        <taxon>Glomeromycotina</taxon>
        <taxon>Glomeromycetes</taxon>
        <taxon>Glomerales</taxon>
        <taxon>Glomeraceae</taxon>
        <taxon>Rhizophagus</taxon>
    </lineage>
</organism>
<evidence type="ECO:0000256" key="1">
    <source>
        <dbReference type="ARBA" id="ARBA00004141"/>
    </source>
</evidence>
<keyword evidence="4 7" id="KW-1133">Transmembrane helix</keyword>
<keyword evidence="5 7" id="KW-0472">Membrane</keyword>
<name>A0A2Z6S7B2_9GLOM</name>
<feature type="transmembrane region" description="Helical" evidence="7">
    <location>
        <begin position="837"/>
        <end position="855"/>
    </location>
</feature>
<accession>A0A2Z6S7B2</accession>
<evidence type="ECO:0000313" key="10">
    <source>
        <dbReference type="Proteomes" id="UP000247702"/>
    </source>
</evidence>
<evidence type="ECO:0000256" key="5">
    <source>
        <dbReference type="ARBA" id="ARBA00023136"/>
    </source>
</evidence>
<proteinExistence type="predicted"/>
<feature type="transmembrane region" description="Helical" evidence="7">
    <location>
        <begin position="922"/>
        <end position="955"/>
    </location>
</feature>
<keyword evidence="10" id="KW-1185">Reference proteome</keyword>
<evidence type="ECO:0000256" key="4">
    <source>
        <dbReference type="ARBA" id="ARBA00022989"/>
    </source>
</evidence>
<feature type="transmembrane region" description="Helical" evidence="7">
    <location>
        <begin position="1040"/>
        <end position="1063"/>
    </location>
</feature>
<dbReference type="AlphaFoldDB" id="A0A2Z6S7B2"/>
<keyword evidence="2 7" id="KW-0812">Transmembrane</keyword>
<gene>
    <name evidence="9" type="ORF">RclHR1_06070006</name>
</gene>
<dbReference type="SUPFAM" id="SSF69322">
    <property type="entry name" value="Tricorn protease domain 2"/>
    <property type="match status" value="1"/>
</dbReference>
<evidence type="ECO:0000313" key="9">
    <source>
        <dbReference type="EMBL" id="GBC05170.1"/>
    </source>
</evidence>
<evidence type="ECO:0000259" key="8">
    <source>
        <dbReference type="Pfam" id="PF00520"/>
    </source>
</evidence>
<dbReference type="PANTHER" id="PTHR10582:SF2">
    <property type="entry name" value="INACTIVE"/>
    <property type="match status" value="1"/>
</dbReference>
<dbReference type="PANTHER" id="PTHR10582">
    <property type="entry name" value="TRANSIENT RECEPTOR POTENTIAL ION CHANNEL PROTEIN"/>
    <property type="match status" value="1"/>
</dbReference>
<dbReference type="GO" id="GO:0005886">
    <property type="term" value="C:plasma membrane"/>
    <property type="evidence" value="ECO:0007669"/>
    <property type="project" value="TreeGrafter"/>
</dbReference>
<protein>
    <recommendedName>
        <fullName evidence="8">Ion transport domain-containing protein</fullName>
    </recommendedName>
</protein>
<dbReference type="EMBL" id="BEXD01003990">
    <property type="protein sequence ID" value="GBC05170.1"/>
    <property type="molecule type" value="Genomic_DNA"/>
</dbReference>
<feature type="transmembrane region" description="Helical" evidence="7">
    <location>
        <begin position="682"/>
        <end position="708"/>
    </location>
</feature>
<keyword evidence="3" id="KW-0677">Repeat</keyword>
<evidence type="ECO:0000256" key="7">
    <source>
        <dbReference type="SAM" id="Phobius"/>
    </source>
</evidence>
<dbReference type="STRING" id="94130.A0A2Z6S7B2"/>
<dbReference type="GO" id="GO:0005216">
    <property type="term" value="F:monoatomic ion channel activity"/>
    <property type="evidence" value="ECO:0007669"/>
    <property type="project" value="InterPro"/>
</dbReference>